<keyword evidence="2" id="KW-1185">Reference proteome</keyword>
<dbReference type="EMBL" id="MU266513">
    <property type="protein sequence ID" value="KAH7921739.1"/>
    <property type="molecule type" value="Genomic_DNA"/>
</dbReference>
<protein>
    <submittedName>
        <fullName evidence="1">S-adenosyl-L-methionine-dependent methyltransferase</fullName>
    </submittedName>
</protein>
<proteinExistence type="predicted"/>
<keyword evidence="1" id="KW-0808">Transferase</keyword>
<comment type="caution">
    <text evidence="1">The sequence shown here is derived from an EMBL/GenBank/DDBJ whole genome shotgun (WGS) entry which is preliminary data.</text>
</comment>
<sequence>MAINVHAVAQTGFGTGTNELYDRARPSYPPASLDQIYGVAKSTGTTQGLNIVEIGAGTGIFTRALLAHSEAQSIAKLKAIEPSEGMRDMFTKTVNSPVVTIQEGTFDNTGVEDGWADLVIIAQAFHWCPDYDKASAEFARILKKNGAVIFIWNLEDRDGATWVAKLRDRIESHEQGTPQFRLELWRATFTTPSYLSSFEAQVETTYTYHLLGSVPIVTDRAQSKSYIAVLPADEKTKVVEDIKDILAKGEGLTWIDKEKGEFEYPYKTLVVVSKRK</sequence>
<organism evidence="1 2">
    <name type="scientific">Leucogyrophana mollusca</name>
    <dbReference type="NCBI Taxonomy" id="85980"/>
    <lineage>
        <taxon>Eukaryota</taxon>
        <taxon>Fungi</taxon>
        <taxon>Dikarya</taxon>
        <taxon>Basidiomycota</taxon>
        <taxon>Agaricomycotina</taxon>
        <taxon>Agaricomycetes</taxon>
        <taxon>Agaricomycetidae</taxon>
        <taxon>Boletales</taxon>
        <taxon>Boletales incertae sedis</taxon>
        <taxon>Leucogyrophana</taxon>
    </lineage>
</organism>
<reference evidence="1" key="1">
    <citation type="journal article" date="2021" name="New Phytol.">
        <title>Evolutionary innovations through gain and loss of genes in the ectomycorrhizal Boletales.</title>
        <authorList>
            <person name="Wu G."/>
            <person name="Miyauchi S."/>
            <person name="Morin E."/>
            <person name="Kuo A."/>
            <person name="Drula E."/>
            <person name="Varga T."/>
            <person name="Kohler A."/>
            <person name="Feng B."/>
            <person name="Cao Y."/>
            <person name="Lipzen A."/>
            <person name="Daum C."/>
            <person name="Hundley H."/>
            <person name="Pangilinan J."/>
            <person name="Johnson J."/>
            <person name="Barry K."/>
            <person name="LaButti K."/>
            <person name="Ng V."/>
            <person name="Ahrendt S."/>
            <person name="Min B."/>
            <person name="Choi I.G."/>
            <person name="Park H."/>
            <person name="Plett J.M."/>
            <person name="Magnuson J."/>
            <person name="Spatafora J.W."/>
            <person name="Nagy L.G."/>
            <person name="Henrissat B."/>
            <person name="Grigoriev I.V."/>
            <person name="Yang Z.L."/>
            <person name="Xu J."/>
            <person name="Martin F.M."/>
        </authorList>
    </citation>
    <scope>NUCLEOTIDE SEQUENCE</scope>
    <source>
        <strain evidence="1">KUC20120723A-06</strain>
    </source>
</reference>
<evidence type="ECO:0000313" key="1">
    <source>
        <dbReference type="EMBL" id="KAH7921739.1"/>
    </source>
</evidence>
<gene>
    <name evidence="1" type="ORF">BV22DRAFT_1038279</name>
</gene>
<accession>A0ACB8B8X5</accession>
<keyword evidence="1" id="KW-0489">Methyltransferase</keyword>
<name>A0ACB8B8X5_9AGAM</name>
<evidence type="ECO:0000313" key="2">
    <source>
        <dbReference type="Proteomes" id="UP000790709"/>
    </source>
</evidence>
<dbReference type="Proteomes" id="UP000790709">
    <property type="component" value="Unassembled WGS sequence"/>
</dbReference>